<dbReference type="InterPro" id="IPR040256">
    <property type="entry name" value="At4g02000-like"/>
</dbReference>
<dbReference type="AlphaFoldDB" id="A0A2P5WW45"/>
<evidence type="ECO:0000313" key="2">
    <source>
        <dbReference type="EMBL" id="PPR95261.1"/>
    </source>
</evidence>
<dbReference type="PANTHER" id="PTHR31286:SF99">
    <property type="entry name" value="DUF4283 DOMAIN-CONTAINING PROTEIN"/>
    <property type="match status" value="1"/>
</dbReference>
<dbReference type="Proteomes" id="UP000239757">
    <property type="component" value="Unassembled WGS sequence"/>
</dbReference>
<name>A0A2P5WW45_GOSBA</name>
<accession>A0A2P5WW45</accession>
<proteinExistence type="predicted"/>
<evidence type="ECO:0000259" key="1">
    <source>
        <dbReference type="Pfam" id="PF14111"/>
    </source>
</evidence>
<feature type="domain" description="DUF4283" evidence="1">
    <location>
        <begin position="70"/>
        <end position="127"/>
    </location>
</feature>
<dbReference type="Pfam" id="PF14111">
    <property type="entry name" value="DUF4283"/>
    <property type="match status" value="1"/>
</dbReference>
<reference evidence="2 3" key="1">
    <citation type="submission" date="2015-01" db="EMBL/GenBank/DDBJ databases">
        <title>Genome of allotetraploid Gossypium barbadense reveals genomic plasticity and fiber elongation in cotton evolution.</title>
        <authorList>
            <person name="Chen X."/>
            <person name="Liu X."/>
            <person name="Zhao B."/>
            <person name="Zheng H."/>
            <person name="Hu Y."/>
            <person name="Lu G."/>
            <person name="Yang C."/>
            <person name="Chen J."/>
            <person name="Shan C."/>
            <person name="Zhang L."/>
            <person name="Zhou Y."/>
            <person name="Wang L."/>
            <person name="Guo W."/>
            <person name="Bai Y."/>
            <person name="Ruan J."/>
            <person name="Shangguan X."/>
            <person name="Mao Y."/>
            <person name="Jiang J."/>
            <person name="Zhu Y."/>
            <person name="Lei J."/>
            <person name="Kang H."/>
            <person name="Chen S."/>
            <person name="He X."/>
            <person name="Wang R."/>
            <person name="Wang Y."/>
            <person name="Chen J."/>
            <person name="Wang L."/>
            <person name="Yu S."/>
            <person name="Wang B."/>
            <person name="Wei J."/>
            <person name="Song S."/>
            <person name="Lu X."/>
            <person name="Gao Z."/>
            <person name="Gu W."/>
            <person name="Deng X."/>
            <person name="Ma D."/>
            <person name="Wang S."/>
            <person name="Liang W."/>
            <person name="Fang L."/>
            <person name="Cai C."/>
            <person name="Zhu X."/>
            <person name="Zhou B."/>
            <person name="Zhang Y."/>
            <person name="Chen Z."/>
            <person name="Xu S."/>
            <person name="Zhu R."/>
            <person name="Wang S."/>
            <person name="Zhang T."/>
            <person name="Zhao G."/>
        </authorList>
    </citation>
    <scope>NUCLEOTIDE SEQUENCE [LARGE SCALE GENOMIC DNA]</scope>
    <source>
        <strain evidence="3">cv. Xinhai21</strain>
        <tissue evidence="2">Leaf</tissue>
    </source>
</reference>
<dbReference type="InterPro" id="IPR025558">
    <property type="entry name" value="DUF4283"/>
</dbReference>
<evidence type="ECO:0000313" key="3">
    <source>
        <dbReference type="Proteomes" id="UP000239757"/>
    </source>
</evidence>
<sequence length="173" mass="20131">MNQSIYVEVSFKNKRMNTGNDITMNRDKLDEEDIDILNANVVTDLIGGISSIKFPDSVHSLVEGSMANTVTYAIWKPLQTIELMGLEKEYYTIKFKMEVDYMKILAEKPWIIFGQYLLVQPWSPEFAIRGMFSNMVINLDLGRPLILKVKSKTLFKVWSMKFYQTLVLTVRDW</sequence>
<dbReference type="OrthoDB" id="993434at2759"/>
<dbReference type="EMBL" id="KZ666330">
    <property type="protein sequence ID" value="PPR95261.1"/>
    <property type="molecule type" value="Genomic_DNA"/>
</dbReference>
<dbReference type="PANTHER" id="PTHR31286">
    <property type="entry name" value="GLYCINE-RICH CELL WALL STRUCTURAL PROTEIN 1.8-LIKE"/>
    <property type="match status" value="1"/>
</dbReference>
<organism evidence="2 3">
    <name type="scientific">Gossypium barbadense</name>
    <name type="common">Sea Island cotton</name>
    <name type="synonym">Hibiscus barbadensis</name>
    <dbReference type="NCBI Taxonomy" id="3634"/>
    <lineage>
        <taxon>Eukaryota</taxon>
        <taxon>Viridiplantae</taxon>
        <taxon>Streptophyta</taxon>
        <taxon>Embryophyta</taxon>
        <taxon>Tracheophyta</taxon>
        <taxon>Spermatophyta</taxon>
        <taxon>Magnoliopsida</taxon>
        <taxon>eudicotyledons</taxon>
        <taxon>Gunneridae</taxon>
        <taxon>Pentapetalae</taxon>
        <taxon>rosids</taxon>
        <taxon>malvids</taxon>
        <taxon>Malvales</taxon>
        <taxon>Malvaceae</taxon>
        <taxon>Malvoideae</taxon>
        <taxon>Gossypium</taxon>
    </lineage>
</organism>
<gene>
    <name evidence="2" type="ORF">GOBAR_AA25411</name>
</gene>
<protein>
    <recommendedName>
        <fullName evidence="1">DUF4283 domain-containing protein</fullName>
    </recommendedName>
</protein>